<proteinExistence type="inferred from homology"/>
<feature type="domain" description="Isochorismatase-like" evidence="3">
    <location>
        <begin position="3"/>
        <end position="147"/>
    </location>
</feature>
<protein>
    <recommendedName>
        <fullName evidence="3">Isochorismatase-like domain-containing protein</fullName>
    </recommendedName>
</protein>
<dbReference type="Pfam" id="PF00857">
    <property type="entry name" value="Isochorismatase"/>
    <property type="match status" value="1"/>
</dbReference>
<evidence type="ECO:0000259" key="3">
    <source>
        <dbReference type="Pfam" id="PF00857"/>
    </source>
</evidence>
<name>G7EAB2_MIXOS</name>
<dbReference type="OrthoDB" id="167809at2759"/>
<dbReference type="PANTHER" id="PTHR43540">
    <property type="entry name" value="PEROXYUREIDOACRYLATE/UREIDOACRYLATE AMIDOHYDROLASE-RELATED"/>
    <property type="match status" value="1"/>
</dbReference>
<dbReference type="InterPro" id="IPR050272">
    <property type="entry name" value="Isochorismatase-like_hydrls"/>
</dbReference>
<gene>
    <name evidence="4" type="primary">Mo06475</name>
    <name evidence="4" type="ORF">E5Q_06475</name>
</gene>
<dbReference type="InterPro" id="IPR036380">
    <property type="entry name" value="Isochorismatase-like_sf"/>
</dbReference>
<dbReference type="GO" id="GO:0016787">
    <property type="term" value="F:hydrolase activity"/>
    <property type="evidence" value="ECO:0007669"/>
    <property type="project" value="UniProtKB-KW"/>
</dbReference>
<comment type="similarity">
    <text evidence="1">Belongs to the isochorismatase family.</text>
</comment>
<dbReference type="STRING" id="764103.G7EAB2"/>
<dbReference type="HOGENOM" id="CLU_1315689_0_0_1"/>
<reference evidence="4 5" key="1">
    <citation type="journal article" date="2011" name="J. Gen. Appl. Microbiol.">
        <title>Draft genome sequencing of the enigmatic basidiomycete Mixia osmundae.</title>
        <authorList>
            <person name="Nishida H."/>
            <person name="Nagatsuka Y."/>
            <person name="Sugiyama J."/>
        </authorList>
    </citation>
    <scope>NUCLEOTIDE SEQUENCE [LARGE SCALE GENOMIC DNA]</scope>
    <source>
        <strain evidence="5">CBS 9802 / IAM 14324 / JCM 22182 / KY 12970</strain>
    </source>
</reference>
<dbReference type="Gene3D" id="3.40.50.850">
    <property type="entry name" value="Isochorismatase-like"/>
    <property type="match status" value="1"/>
</dbReference>
<keyword evidence="5" id="KW-1185">Reference proteome</keyword>
<sequence length="209" mass="22647">MRVLLVIDVQEAFLHDTMRSVERSTPDFEESIDRLLAHYRGRQDHFVVHVAHQDEDPTSLFNETFNPGGTKIQASIAPRADEPVFVKKTSSAATARVKETCSLGSARLSTNMTLIGALDMVRPLQLTLVGLESPHCVSSTARALADLYLDRSIAERPVLSVVYDATAAYVEPAAPGGSSMSAQTLHDATMTALHAGHAYVVTSQDVLSQ</sequence>
<comment type="caution">
    <text evidence="4">The sequence shown here is derived from an EMBL/GenBank/DDBJ whole genome shotgun (WGS) entry which is preliminary data.</text>
</comment>
<reference evidence="4 5" key="2">
    <citation type="journal article" date="2012" name="Open Biol.">
        <title>Characteristics of nucleosomes and linker DNA regions on the genome of the basidiomycete Mixia osmundae revealed by mono- and dinucleosome mapping.</title>
        <authorList>
            <person name="Nishida H."/>
            <person name="Kondo S."/>
            <person name="Matsumoto T."/>
            <person name="Suzuki Y."/>
            <person name="Yoshikawa H."/>
            <person name="Taylor T.D."/>
            <person name="Sugiyama J."/>
        </authorList>
    </citation>
    <scope>NUCLEOTIDE SEQUENCE [LARGE SCALE GENOMIC DNA]</scope>
    <source>
        <strain evidence="5">CBS 9802 / IAM 14324 / JCM 22182 / KY 12970</strain>
    </source>
</reference>
<dbReference type="RefSeq" id="XP_014566373.1">
    <property type="nucleotide sequence ID" value="XM_014710887.1"/>
</dbReference>
<dbReference type="EMBL" id="BABT02000234">
    <property type="protein sequence ID" value="GAA99772.1"/>
    <property type="molecule type" value="Genomic_DNA"/>
</dbReference>
<evidence type="ECO:0000313" key="5">
    <source>
        <dbReference type="Proteomes" id="UP000009131"/>
    </source>
</evidence>
<dbReference type="PANTHER" id="PTHR43540:SF1">
    <property type="entry name" value="ISOCHORISMATASE HYDROLASE"/>
    <property type="match status" value="1"/>
</dbReference>
<dbReference type="InterPro" id="IPR000868">
    <property type="entry name" value="Isochorismatase-like_dom"/>
</dbReference>
<dbReference type="InParanoid" id="G7EAB2"/>
<evidence type="ECO:0000256" key="2">
    <source>
        <dbReference type="ARBA" id="ARBA00022801"/>
    </source>
</evidence>
<dbReference type="AlphaFoldDB" id="G7EAB2"/>
<evidence type="ECO:0000256" key="1">
    <source>
        <dbReference type="ARBA" id="ARBA00006336"/>
    </source>
</evidence>
<dbReference type="Proteomes" id="UP000009131">
    <property type="component" value="Unassembled WGS sequence"/>
</dbReference>
<dbReference type="SUPFAM" id="SSF52499">
    <property type="entry name" value="Isochorismatase-like hydrolases"/>
    <property type="match status" value="1"/>
</dbReference>
<keyword evidence="2" id="KW-0378">Hydrolase</keyword>
<accession>G7EAB2</accession>
<evidence type="ECO:0000313" key="4">
    <source>
        <dbReference type="EMBL" id="GAA99772.1"/>
    </source>
</evidence>
<organism evidence="4 5">
    <name type="scientific">Mixia osmundae (strain CBS 9802 / IAM 14324 / JCM 22182 / KY 12970)</name>
    <dbReference type="NCBI Taxonomy" id="764103"/>
    <lineage>
        <taxon>Eukaryota</taxon>
        <taxon>Fungi</taxon>
        <taxon>Dikarya</taxon>
        <taxon>Basidiomycota</taxon>
        <taxon>Pucciniomycotina</taxon>
        <taxon>Mixiomycetes</taxon>
        <taxon>Mixiales</taxon>
        <taxon>Mixiaceae</taxon>
        <taxon>Mixia</taxon>
    </lineage>
</organism>